<name>A0A7V6PGY0_9HYPH</name>
<organism evidence="1 2">
    <name type="scientific">Brucella intermedia</name>
    <dbReference type="NCBI Taxonomy" id="94625"/>
    <lineage>
        <taxon>Bacteria</taxon>
        <taxon>Pseudomonadati</taxon>
        <taxon>Pseudomonadota</taxon>
        <taxon>Alphaproteobacteria</taxon>
        <taxon>Hyphomicrobiales</taxon>
        <taxon>Brucellaceae</taxon>
        <taxon>Brucella/Ochrobactrum group</taxon>
        <taxon>Brucella</taxon>
    </lineage>
</organism>
<dbReference type="RefSeq" id="WP_157808396.1">
    <property type="nucleotide sequence ID" value="NZ_CP122438.1"/>
</dbReference>
<protein>
    <submittedName>
        <fullName evidence="1">Uncharacterized protein</fullName>
    </submittedName>
</protein>
<gene>
    <name evidence="1" type="ORF">GXX48_24650</name>
</gene>
<dbReference type="AlphaFoldDB" id="A0A7V6PGY0"/>
<dbReference type="Proteomes" id="UP000551563">
    <property type="component" value="Unassembled WGS sequence"/>
</dbReference>
<evidence type="ECO:0000313" key="1">
    <source>
        <dbReference type="EMBL" id="HHV70787.1"/>
    </source>
</evidence>
<sequence>MKKIHLTPSIYRSDYSLTENAIPNPNLRSPALSPGRIGVEEEDFIVIVTVPPYQNMRMGDRVHLNVGISTSEPYEVSENDVGNSIIFLLKKEQLSDQDMRPGATIPISYTVPARSVEGYPAVSNISGDSSLKFYSNMTLGLTPPNLSSSMSYATEPPQSLPPVSSAVVLQYVDELTENDILYLYAIVGDGEYVHQTRINYRSSLVSPKNLYKSILISSKDLFSHAGKKITLWYTINTGTNDEGPLYKSTTTEINIPKILIGLPVEILNSNLSPLLSTAATDPRYTGNFSLFISIPPYLDMSQDDYIILNINMGNPQNALIYEFTVSEMEILGNSKIKIDTYEVIGRKFPRGVGTQRLFFNYNVYKNDGRKITGEEIFITYYGQ</sequence>
<reference evidence="1 2" key="1">
    <citation type="journal article" date="2020" name="Biotechnol. Biofuels">
        <title>New insights from the biogas microbiome by comprehensive genome-resolved metagenomics of nearly 1600 species originating from multiple anaerobic digesters.</title>
        <authorList>
            <person name="Campanaro S."/>
            <person name="Treu L."/>
            <person name="Rodriguez-R L.M."/>
            <person name="Kovalovszki A."/>
            <person name="Ziels R.M."/>
            <person name="Maus I."/>
            <person name="Zhu X."/>
            <person name="Kougias P.G."/>
            <person name="Basile A."/>
            <person name="Luo G."/>
            <person name="Schluter A."/>
            <person name="Konstantinidis K.T."/>
            <person name="Angelidaki I."/>
        </authorList>
    </citation>
    <scope>NUCLEOTIDE SEQUENCE [LARGE SCALE GENOMIC DNA]</scope>
    <source>
        <strain evidence="1">AS04akNAM_66</strain>
    </source>
</reference>
<evidence type="ECO:0000313" key="2">
    <source>
        <dbReference type="Proteomes" id="UP000551563"/>
    </source>
</evidence>
<dbReference type="EMBL" id="DUMN01000706">
    <property type="protein sequence ID" value="HHV70787.1"/>
    <property type="molecule type" value="Genomic_DNA"/>
</dbReference>
<proteinExistence type="predicted"/>
<comment type="caution">
    <text evidence="1">The sequence shown here is derived from an EMBL/GenBank/DDBJ whole genome shotgun (WGS) entry which is preliminary data.</text>
</comment>
<accession>A0A7V6PGY0</accession>